<evidence type="ECO:0000256" key="1">
    <source>
        <dbReference type="ARBA" id="ARBA00004370"/>
    </source>
</evidence>
<dbReference type="Pfam" id="PF03793">
    <property type="entry name" value="PASTA"/>
    <property type="match status" value="1"/>
</dbReference>
<keyword evidence="2" id="KW-0121">Carboxypeptidase</keyword>
<dbReference type="SUPFAM" id="SSF56601">
    <property type="entry name" value="beta-lactamase/transpeptidase-like"/>
    <property type="match status" value="1"/>
</dbReference>
<dbReference type="InterPro" id="IPR001460">
    <property type="entry name" value="PCN-bd_Tpept"/>
</dbReference>
<dbReference type="OrthoDB" id="9804124at2"/>
<dbReference type="InterPro" id="IPR050515">
    <property type="entry name" value="Beta-lactam/transpept"/>
</dbReference>
<dbReference type="SMART" id="SM00740">
    <property type="entry name" value="PASTA"/>
    <property type="match status" value="1"/>
</dbReference>
<keyword evidence="2" id="KW-0645">Protease</keyword>
<dbReference type="Pfam" id="PF03717">
    <property type="entry name" value="PBP_dimer"/>
    <property type="match status" value="1"/>
</dbReference>
<dbReference type="CDD" id="cd06575">
    <property type="entry name" value="PASTA_Pbp2x-like_2"/>
    <property type="match status" value="1"/>
</dbReference>
<proteinExistence type="predicted"/>
<dbReference type="Proteomes" id="UP000282832">
    <property type="component" value="Unassembled WGS sequence"/>
</dbReference>
<dbReference type="InterPro" id="IPR012338">
    <property type="entry name" value="Beta-lactam/transpept-like"/>
</dbReference>
<dbReference type="PROSITE" id="PS51178">
    <property type="entry name" value="PASTA"/>
    <property type="match status" value="1"/>
</dbReference>
<evidence type="ECO:0000259" key="5">
    <source>
        <dbReference type="PROSITE" id="PS51178"/>
    </source>
</evidence>
<dbReference type="AlphaFoldDB" id="A0A437PS01"/>
<evidence type="ECO:0000313" key="7">
    <source>
        <dbReference type="Proteomes" id="UP000282832"/>
    </source>
</evidence>
<comment type="caution">
    <text evidence="6">The sequence shown here is derived from an EMBL/GenBank/DDBJ whole genome shotgun (WGS) entry which is preliminary data.</text>
</comment>
<dbReference type="Gene3D" id="3.30.450.330">
    <property type="match status" value="1"/>
</dbReference>
<dbReference type="GO" id="GO:0005886">
    <property type="term" value="C:plasma membrane"/>
    <property type="evidence" value="ECO:0007669"/>
    <property type="project" value="TreeGrafter"/>
</dbReference>
<sequence length="711" mass="79198">MANLGSKGIKAEINNRFRVFILLITLFFFLLMFFLFKIIFIQGEEYRKEAANTYIKERSIVATRGNIYSSDGSLLVTSLPKYKLGIDPTVYNREPGSTIYNKNIDALAAALSDFYKDKSPEEYKNKIDLARKNKKKYLLINNRLLDFQERKRILKFPLFRERKGDATKTGVVFDKVNVRYAPFGQMAYRTIGYLKDKKAVGLEAAFDKELRGIAGVGLFEKMDKNTWRPIENNEETVPTPGYDLHTTIDINIQDIVETALKNGLTNFKGNYAVGIVMETATGEIKALSNMSKSTLSASGYMETQNHAIDTRNDPGSVFKLPSMMAMMEEDGLELNEMINVGGDRCMFFGRWMSDSHAMGTASVEKIIESSSNIGTMKLMQRTFGGKGAKYYDYLKKFHLIDPIGFQIKSANEKPVFIHPSKWHGGYMLWAAVGYSTSYTPLSIISFYNAIANKGYWVQPLIVKYAKRGGEIMIDYTKSQQRDSSPLCSSKTLGKLQTMLEGVVTQGTATNIKGSVYGIAGKSGTAQKVAAGGGYTNKYYVTFVGYFPAKNPKYTVLVTMDSPEGGTKETNSRQVTAPVFKEISDNIYAQDMKLQKKLSGILPDSVNNNKLSHTLHPVDQDILYSSLGLPKFDSDGKWVKFSLDKKMAINQAISNPAKTVPAVIGMNLRDAIFALENRGLKVRAHGKGVVISQTLVAGSPYQKGAQIDLQLN</sequence>
<dbReference type="PANTHER" id="PTHR30627:SF1">
    <property type="entry name" value="PEPTIDOGLYCAN D,D-TRANSPEPTIDASE FTSI"/>
    <property type="match status" value="1"/>
</dbReference>
<evidence type="ECO:0000256" key="2">
    <source>
        <dbReference type="ARBA" id="ARBA00022645"/>
    </source>
</evidence>
<keyword evidence="7" id="KW-1185">Reference proteome</keyword>
<keyword evidence="2" id="KW-0378">Hydrolase</keyword>
<dbReference type="Pfam" id="PF00905">
    <property type="entry name" value="Transpeptidase"/>
    <property type="match status" value="1"/>
</dbReference>
<evidence type="ECO:0000256" key="3">
    <source>
        <dbReference type="ARBA" id="ARBA00023136"/>
    </source>
</evidence>
<keyword evidence="3 4" id="KW-0472">Membrane</keyword>
<evidence type="ECO:0000313" key="6">
    <source>
        <dbReference type="EMBL" id="RVU25035.1"/>
    </source>
</evidence>
<dbReference type="InterPro" id="IPR036138">
    <property type="entry name" value="PBP_dimer_sf"/>
</dbReference>
<feature type="transmembrane region" description="Helical" evidence="4">
    <location>
        <begin position="20"/>
        <end position="40"/>
    </location>
</feature>
<dbReference type="Gene3D" id="3.40.710.10">
    <property type="entry name" value="DD-peptidase/beta-lactamase superfamily"/>
    <property type="match status" value="1"/>
</dbReference>
<comment type="subcellular location">
    <subcellularLocation>
        <location evidence="1">Membrane</location>
    </subcellularLocation>
</comment>
<dbReference type="SUPFAM" id="SSF54184">
    <property type="entry name" value="Penicillin-binding protein 2x (pbp-2x), c-terminal domain"/>
    <property type="match status" value="1"/>
</dbReference>
<dbReference type="GO" id="GO:0008658">
    <property type="term" value="F:penicillin binding"/>
    <property type="evidence" value="ECO:0007669"/>
    <property type="project" value="InterPro"/>
</dbReference>
<dbReference type="Gene3D" id="3.90.1310.10">
    <property type="entry name" value="Penicillin-binding protein 2a (Domain 2)"/>
    <property type="match status" value="1"/>
</dbReference>
<dbReference type="GO" id="GO:0071555">
    <property type="term" value="P:cell wall organization"/>
    <property type="evidence" value="ECO:0007669"/>
    <property type="project" value="TreeGrafter"/>
</dbReference>
<dbReference type="Gene3D" id="3.30.10.20">
    <property type="match status" value="1"/>
</dbReference>
<name>A0A437PS01_9BACT</name>
<organism evidence="6 7">
    <name type="scientific">Sandaracinomonas limnophila</name>
    <dbReference type="NCBI Taxonomy" id="1862386"/>
    <lineage>
        <taxon>Bacteria</taxon>
        <taxon>Pseudomonadati</taxon>
        <taxon>Bacteroidota</taxon>
        <taxon>Cytophagia</taxon>
        <taxon>Cytophagales</taxon>
        <taxon>Flectobacillaceae</taxon>
        <taxon>Sandaracinomonas</taxon>
    </lineage>
</organism>
<evidence type="ECO:0000256" key="4">
    <source>
        <dbReference type="SAM" id="Phobius"/>
    </source>
</evidence>
<dbReference type="SUPFAM" id="SSF56519">
    <property type="entry name" value="Penicillin binding protein dimerisation domain"/>
    <property type="match status" value="1"/>
</dbReference>
<dbReference type="InterPro" id="IPR005311">
    <property type="entry name" value="PBP_dimer"/>
</dbReference>
<dbReference type="GO" id="GO:0004180">
    <property type="term" value="F:carboxypeptidase activity"/>
    <property type="evidence" value="ECO:0007669"/>
    <property type="project" value="UniProtKB-KW"/>
</dbReference>
<dbReference type="InterPro" id="IPR005543">
    <property type="entry name" value="PASTA_dom"/>
</dbReference>
<accession>A0A437PS01</accession>
<keyword evidence="4" id="KW-0812">Transmembrane</keyword>
<feature type="domain" description="PASTA" evidence="5">
    <location>
        <begin position="654"/>
        <end position="711"/>
    </location>
</feature>
<keyword evidence="4" id="KW-1133">Transmembrane helix</keyword>
<dbReference type="PANTHER" id="PTHR30627">
    <property type="entry name" value="PEPTIDOGLYCAN D,D-TRANSPEPTIDASE"/>
    <property type="match status" value="1"/>
</dbReference>
<reference evidence="6 7" key="1">
    <citation type="submission" date="2019-01" db="EMBL/GenBank/DDBJ databases">
        <authorList>
            <person name="Chen W.-M."/>
        </authorList>
    </citation>
    <scope>NUCLEOTIDE SEQUENCE [LARGE SCALE GENOMIC DNA]</scope>
    <source>
        <strain evidence="6 7">FSY-15</strain>
    </source>
</reference>
<gene>
    <name evidence="6" type="ORF">EOJ36_08500</name>
</gene>
<protein>
    <submittedName>
        <fullName evidence="6">PASTA domain-containing protein</fullName>
    </submittedName>
</protein>
<dbReference type="EMBL" id="SACY01000003">
    <property type="protein sequence ID" value="RVU25035.1"/>
    <property type="molecule type" value="Genomic_DNA"/>
</dbReference>